<dbReference type="Gene3D" id="3.30.420.10">
    <property type="entry name" value="Ribonuclease H-like superfamily/Ribonuclease H"/>
    <property type="match status" value="1"/>
</dbReference>
<dbReference type="EMBL" id="BPLR01012420">
    <property type="protein sequence ID" value="GIY53862.1"/>
    <property type="molecule type" value="Genomic_DNA"/>
</dbReference>
<dbReference type="InterPro" id="IPR036397">
    <property type="entry name" value="RNaseH_sf"/>
</dbReference>
<keyword evidence="2" id="KW-1185">Reference proteome</keyword>
<sequence length="86" mass="10302">MTSREKKMLFHRDNALVHPAIVAIDKINELKFEHRSSSDLALSDCHLFPNFKIWQVDDFASNVEVMAALNGYFEEFDEYFYKNWYY</sequence>
<protein>
    <submittedName>
        <fullName evidence="1">Uncharacterized protein</fullName>
    </submittedName>
</protein>
<accession>A0AAV4U7Q4</accession>
<evidence type="ECO:0000313" key="1">
    <source>
        <dbReference type="EMBL" id="GIY53862.1"/>
    </source>
</evidence>
<reference evidence="1 2" key="1">
    <citation type="submission" date="2021-06" db="EMBL/GenBank/DDBJ databases">
        <title>Caerostris extrusa draft genome.</title>
        <authorList>
            <person name="Kono N."/>
            <person name="Arakawa K."/>
        </authorList>
    </citation>
    <scope>NUCLEOTIDE SEQUENCE [LARGE SCALE GENOMIC DNA]</scope>
</reference>
<gene>
    <name evidence="1" type="ORF">CEXT_508571</name>
</gene>
<dbReference type="AlphaFoldDB" id="A0AAV4U7Q4"/>
<evidence type="ECO:0000313" key="2">
    <source>
        <dbReference type="Proteomes" id="UP001054945"/>
    </source>
</evidence>
<proteinExistence type="predicted"/>
<comment type="caution">
    <text evidence="1">The sequence shown here is derived from an EMBL/GenBank/DDBJ whole genome shotgun (WGS) entry which is preliminary data.</text>
</comment>
<dbReference type="Proteomes" id="UP001054945">
    <property type="component" value="Unassembled WGS sequence"/>
</dbReference>
<name>A0AAV4U7Q4_CAEEX</name>
<dbReference type="GO" id="GO:0003676">
    <property type="term" value="F:nucleic acid binding"/>
    <property type="evidence" value="ECO:0007669"/>
    <property type="project" value="InterPro"/>
</dbReference>
<organism evidence="1 2">
    <name type="scientific">Caerostris extrusa</name>
    <name type="common">Bark spider</name>
    <name type="synonym">Caerostris bankana</name>
    <dbReference type="NCBI Taxonomy" id="172846"/>
    <lineage>
        <taxon>Eukaryota</taxon>
        <taxon>Metazoa</taxon>
        <taxon>Ecdysozoa</taxon>
        <taxon>Arthropoda</taxon>
        <taxon>Chelicerata</taxon>
        <taxon>Arachnida</taxon>
        <taxon>Araneae</taxon>
        <taxon>Araneomorphae</taxon>
        <taxon>Entelegynae</taxon>
        <taxon>Araneoidea</taxon>
        <taxon>Araneidae</taxon>
        <taxon>Caerostris</taxon>
    </lineage>
</organism>